<dbReference type="EMBL" id="WESC01000007">
    <property type="protein sequence ID" value="KAB7740209.1"/>
    <property type="molecule type" value="Genomic_DNA"/>
</dbReference>
<protein>
    <submittedName>
        <fullName evidence="2">DUF1849 family protein</fullName>
    </submittedName>
</protein>
<proteinExistence type="predicted"/>
<sequence>MWDGFGIRQRGVAGARGLFIGAAVVALALVAMLVWAAKTRNAGPALAMQMHRAVYDLSIDAAKSTGDTDAVSGRMVVEWRGGPRCEGYTSEQRVVTNLGDGSGGTTTSDIRLSSWESLDGNEFRFDRTEYTDGKVTAHVSGHAVREDDHVLIEEQGKAAEKLPEDVLFPTAFNIALLKAAADGKGVFSGPLFDGTQDGPTAITAFIGAAGDAPIDARKVRVKNRGAGDALAAVHAWPVHMSYFDKDNDEQDGTPSFEMGFRMFPNGVMSSLEMNYDDVVLKGELSQIEYFKPGTC</sequence>
<name>A0A6N6VI95_9HYPH</name>
<evidence type="ECO:0000313" key="3">
    <source>
        <dbReference type="Proteomes" id="UP000468901"/>
    </source>
</evidence>
<evidence type="ECO:0000256" key="1">
    <source>
        <dbReference type="SAM" id="Phobius"/>
    </source>
</evidence>
<dbReference type="InterPro" id="IPR015000">
    <property type="entry name" value="EipB-like"/>
</dbReference>
<keyword evidence="1" id="KW-1133">Transmembrane helix</keyword>
<gene>
    <name evidence="2" type="ORF">F2P47_09390</name>
</gene>
<keyword evidence="1" id="KW-0812">Transmembrane</keyword>
<comment type="caution">
    <text evidence="2">The sequence shown here is derived from an EMBL/GenBank/DDBJ whole genome shotgun (WGS) entry which is preliminary data.</text>
</comment>
<evidence type="ECO:0000313" key="2">
    <source>
        <dbReference type="EMBL" id="KAB7740209.1"/>
    </source>
</evidence>
<dbReference type="AlphaFoldDB" id="A0A6N6VI95"/>
<reference evidence="2 3" key="1">
    <citation type="submission" date="2019-09" db="EMBL/GenBank/DDBJ databases">
        <title>Parvibaculum sedimenti sp. nov., isolated from sediment.</title>
        <authorList>
            <person name="Wang Y."/>
        </authorList>
    </citation>
    <scope>NUCLEOTIDE SEQUENCE [LARGE SCALE GENOMIC DNA]</scope>
    <source>
        <strain evidence="2 3">HXT-9</strain>
    </source>
</reference>
<organism evidence="2 3">
    <name type="scientific">Parvibaculum sedimenti</name>
    <dbReference type="NCBI Taxonomy" id="2608632"/>
    <lineage>
        <taxon>Bacteria</taxon>
        <taxon>Pseudomonadati</taxon>
        <taxon>Pseudomonadota</taxon>
        <taxon>Alphaproteobacteria</taxon>
        <taxon>Hyphomicrobiales</taxon>
        <taxon>Parvibaculaceae</taxon>
        <taxon>Parvibaculum</taxon>
    </lineage>
</organism>
<dbReference type="Proteomes" id="UP000468901">
    <property type="component" value="Unassembled WGS sequence"/>
</dbReference>
<accession>A0A6N6VI95</accession>
<keyword evidence="3" id="KW-1185">Reference proteome</keyword>
<dbReference type="RefSeq" id="WP_152216094.1">
    <property type="nucleotide sequence ID" value="NZ_WESC01000007.1"/>
</dbReference>
<keyword evidence="1" id="KW-0472">Membrane</keyword>
<feature type="transmembrane region" description="Helical" evidence="1">
    <location>
        <begin position="18"/>
        <end position="37"/>
    </location>
</feature>
<dbReference type="Pfam" id="PF08904">
    <property type="entry name" value="EipB_like"/>
    <property type="match status" value="1"/>
</dbReference>